<dbReference type="PANTHER" id="PTHR30069">
    <property type="entry name" value="TONB-DEPENDENT OUTER MEMBRANE RECEPTOR"/>
    <property type="match status" value="1"/>
</dbReference>
<dbReference type="InterPro" id="IPR036942">
    <property type="entry name" value="Beta-barrel_TonB_sf"/>
</dbReference>
<dbReference type="InterPro" id="IPR000531">
    <property type="entry name" value="Beta-barrel_TonB"/>
</dbReference>
<dbReference type="InterPro" id="IPR039426">
    <property type="entry name" value="TonB-dep_rcpt-like"/>
</dbReference>
<evidence type="ECO:0000256" key="1">
    <source>
        <dbReference type="ARBA" id="ARBA00004571"/>
    </source>
</evidence>
<evidence type="ECO:0000256" key="5">
    <source>
        <dbReference type="ARBA" id="ARBA00023077"/>
    </source>
</evidence>
<dbReference type="InterPro" id="IPR012910">
    <property type="entry name" value="Plug_dom"/>
</dbReference>
<dbReference type="RefSeq" id="WP_273686283.1">
    <property type="nucleotide sequence ID" value="NZ_CP117411.1"/>
</dbReference>
<name>A0ABY7TIT1_9SPHN</name>
<keyword evidence="7 8" id="KW-0998">Cell outer membrane</keyword>
<keyword evidence="6 8" id="KW-0472">Membrane</keyword>
<dbReference type="CDD" id="cd01347">
    <property type="entry name" value="ligand_gated_channel"/>
    <property type="match status" value="1"/>
</dbReference>
<feature type="chain" id="PRO_5046644286" evidence="10">
    <location>
        <begin position="26"/>
        <end position="712"/>
    </location>
</feature>
<evidence type="ECO:0000256" key="9">
    <source>
        <dbReference type="RuleBase" id="RU003357"/>
    </source>
</evidence>
<comment type="subcellular location">
    <subcellularLocation>
        <location evidence="1 8">Cell outer membrane</location>
        <topology evidence="1 8">Multi-pass membrane protein</topology>
    </subcellularLocation>
</comment>
<evidence type="ECO:0000313" key="13">
    <source>
        <dbReference type="EMBL" id="WCT72325.1"/>
    </source>
</evidence>
<protein>
    <submittedName>
        <fullName evidence="13">TonB-dependent receptor</fullName>
    </submittedName>
</protein>
<dbReference type="Proteomes" id="UP001220395">
    <property type="component" value="Chromosome"/>
</dbReference>
<dbReference type="Pfam" id="PF07715">
    <property type="entry name" value="Plug"/>
    <property type="match status" value="1"/>
</dbReference>
<keyword evidence="5 9" id="KW-0798">TonB box</keyword>
<evidence type="ECO:0000259" key="11">
    <source>
        <dbReference type="Pfam" id="PF00593"/>
    </source>
</evidence>
<dbReference type="InterPro" id="IPR037066">
    <property type="entry name" value="Plug_dom_sf"/>
</dbReference>
<organism evidence="13 14">
    <name type="scientific">Sphingomonas naphthae</name>
    <dbReference type="NCBI Taxonomy" id="1813468"/>
    <lineage>
        <taxon>Bacteria</taxon>
        <taxon>Pseudomonadati</taxon>
        <taxon>Pseudomonadota</taxon>
        <taxon>Alphaproteobacteria</taxon>
        <taxon>Sphingomonadales</taxon>
        <taxon>Sphingomonadaceae</taxon>
        <taxon>Sphingomonas</taxon>
    </lineage>
</organism>
<proteinExistence type="inferred from homology"/>
<dbReference type="PROSITE" id="PS52016">
    <property type="entry name" value="TONB_DEPENDENT_REC_3"/>
    <property type="match status" value="1"/>
</dbReference>
<evidence type="ECO:0000256" key="7">
    <source>
        <dbReference type="ARBA" id="ARBA00023237"/>
    </source>
</evidence>
<keyword evidence="10" id="KW-0732">Signal</keyword>
<evidence type="ECO:0000313" key="14">
    <source>
        <dbReference type="Proteomes" id="UP001220395"/>
    </source>
</evidence>
<dbReference type="Gene3D" id="2.40.170.20">
    <property type="entry name" value="TonB-dependent receptor, beta-barrel domain"/>
    <property type="match status" value="1"/>
</dbReference>
<sequence>MTKAIFLSSVALLGLGISAASPALAADAAPPSAHDATHGAADDHGAPATDIIVTAPFHRDRGDVISTVSILQGEALTKALRPTIGETLARTPGVSATSFGPNASRPVLRGLQGERVRVLTDGIGSIDVSNTSVDHAVAINPLLAERVEVLRGPESLLFGSSAIGGVVNVIDRRIPRAIPKEAVHADAIGTYGSAANERSVSGSVDVPVGSMFVAHADGSYLKTGDLRIGGNVLAPAARAEALASARLPADPASEVDFAENAALRGKLPNSASETWTAGVGGAIITEGGSLGVAYSHYDSLYGVPVRYATQPGQEQEGPRLQLKQDRIDARAEIETGGQILSAIRTRFGFADYRHSELEEDGSVGTTFYNKGFEGRLELAQAQHGGWKGATGLQYSNRDFNVVGDEAFLPKSNSQEFGLFTLQQFDLDALKLEGGARYEHSVRTAMPLASQPQFAAVKRTFDTVSGSLGASYKVAGDWRVGVNLSRTVRAPSAEELFANGPHAGTESFEIGNPDFRTERSWGVEGVLKGGGPGYTFEASAYHNWFSNFIYEDRTGAIEDGLPVYQQRQADARYYGVEAQAAVDLAKIGAFTVKADAVGDYVHATIKNVGPAPRIPPLRLLGGLGATSDRLDGRIEVEWTDNQPRLALNETATKGFTLVNAELGFRPWGKDRPVSFLLSANNIFDVDARRHASFLKDFAPLSGRDIRVTARLSI</sequence>
<reference evidence="13 14" key="1">
    <citation type="submission" date="2023-02" db="EMBL/GenBank/DDBJ databases">
        <title>Genome sequence of Sphingomonas naphthae.</title>
        <authorList>
            <person name="Kim S."/>
            <person name="Heo J."/>
            <person name="Kwon S.-W."/>
        </authorList>
    </citation>
    <scope>NUCLEOTIDE SEQUENCE [LARGE SCALE GENOMIC DNA]</scope>
    <source>
        <strain evidence="13 14">KACC 18716</strain>
    </source>
</reference>
<keyword evidence="3 8" id="KW-1134">Transmembrane beta strand</keyword>
<feature type="signal peptide" evidence="10">
    <location>
        <begin position="1"/>
        <end position="25"/>
    </location>
</feature>
<dbReference type="SUPFAM" id="SSF56935">
    <property type="entry name" value="Porins"/>
    <property type="match status" value="1"/>
</dbReference>
<dbReference type="PANTHER" id="PTHR30069:SF40">
    <property type="entry name" value="TONB-DEPENDENT RECEPTOR NMB0964-RELATED"/>
    <property type="match status" value="1"/>
</dbReference>
<feature type="domain" description="TonB-dependent receptor plug" evidence="12">
    <location>
        <begin position="63"/>
        <end position="166"/>
    </location>
</feature>
<accession>A0ABY7TIT1</accession>
<feature type="domain" description="TonB-dependent receptor-like beta-barrel" evidence="11">
    <location>
        <begin position="279"/>
        <end position="681"/>
    </location>
</feature>
<keyword evidence="2 8" id="KW-0813">Transport</keyword>
<evidence type="ECO:0000259" key="12">
    <source>
        <dbReference type="Pfam" id="PF07715"/>
    </source>
</evidence>
<evidence type="ECO:0000256" key="10">
    <source>
        <dbReference type="SAM" id="SignalP"/>
    </source>
</evidence>
<evidence type="ECO:0000256" key="8">
    <source>
        <dbReference type="PROSITE-ProRule" id="PRU01360"/>
    </source>
</evidence>
<dbReference type="EMBL" id="CP117411">
    <property type="protein sequence ID" value="WCT72325.1"/>
    <property type="molecule type" value="Genomic_DNA"/>
</dbReference>
<evidence type="ECO:0000256" key="3">
    <source>
        <dbReference type="ARBA" id="ARBA00022452"/>
    </source>
</evidence>
<keyword evidence="14" id="KW-1185">Reference proteome</keyword>
<keyword evidence="4 8" id="KW-0812">Transmembrane</keyword>
<dbReference type="Pfam" id="PF00593">
    <property type="entry name" value="TonB_dep_Rec_b-barrel"/>
    <property type="match status" value="1"/>
</dbReference>
<gene>
    <name evidence="13" type="ORF">PQ455_11825</name>
</gene>
<dbReference type="Gene3D" id="2.170.130.10">
    <property type="entry name" value="TonB-dependent receptor, plug domain"/>
    <property type="match status" value="1"/>
</dbReference>
<comment type="similarity">
    <text evidence="8 9">Belongs to the TonB-dependent receptor family.</text>
</comment>
<evidence type="ECO:0000256" key="6">
    <source>
        <dbReference type="ARBA" id="ARBA00023136"/>
    </source>
</evidence>
<keyword evidence="13" id="KW-0675">Receptor</keyword>
<evidence type="ECO:0000256" key="2">
    <source>
        <dbReference type="ARBA" id="ARBA00022448"/>
    </source>
</evidence>
<evidence type="ECO:0000256" key="4">
    <source>
        <dbReference type="ARBA" id="ARBA00022692"/>
    </source>
</evidence>